<dbReference type="Proteomes" id="UP000559256">
    <property type="component" value="Unassembled WGS sequence"/>
</dbReference>
<keyword evidence="5" id="KW-0560">Oxidoreductase</keyword>
<dbReference type="PANTHER" id="PTHR42940">
    <property type="entry name" value="ALCOHOL DEHYDROGENASE 1-RELATED"/>
    <property type="match status" value="1"/>
</dbReference>
<dbReference type="GO" id="GO:0008270">
    <property type="term" value="F:zinc ion binding"/>
    <property type="evidence" value="ECO:0007669"/>
    <property type="project" value="InterPro"/>
</dbReference>
<evidence type="ECO:0000256" key="2">
    <source>
        <dbReference type="ARBA" id="ARBA00008072"/>
    </source>
</evidence>
<reference evidence="8 9" key="1">
    <citation type="journal article" date="2020" name="ISME J.">
        <title>Uncovering the hidden diversity of litter-decomposition mechanisms in mushroom-forming fungi.</title>
        <authorList>
            <person name="Floudas D."/>
            <person name="Bentzer J."/>
            <person name="Ahren D."/>
            <person name="Johansson T."/>
            <person name="Persson P."/>
            <person name="Tunlid A."/>
        </authorList>
    </citation>
    <scope>NUCLEOTIDE SEQUENCE [LARGE SCALE GENOMIC DNA]</scope>
    <source>
        <strain evidence="8 9">CBS 291.85</strain>
    </source>
</reference>
<dbReference type="SUPFAM" id="SSF51735">
    <property type="entry name" value="NAD(P)-binding Rossmann-fold domains"/>
    <property type="match status" value="1"/>
</dbReference>
<dbReference type="GO" id="GO:0005737">
    <property type="term" value="C:cytoplasm"/>
    <property type="evidence" value="ECO:0007669"/>
    <property type="project" value="TreeGrafter"/>
</dbReference>
<dbReference type="Gene3D" id="3.40.50.720">
    <property type="entry name" value="NAD(P)-binding Rossmann-like Domain"/>
    <property type="match status" value="1"/>
</dbReference>
<accession>A0A8H5CZE9</accession>
<evidence type="ECO:0000256" key="5">
    <source>
        <dbReference type="ARBA" id="ARBA00023002"/>
    </source>
</evidence>
<evidence type="ECO:0000313" key="8">
    <source>
        <dbReference type="EMBL" id="KAF5350811.1"/>
    </source>
</evidence>
<dbReference type="SUPFAM" id="SSF50129">
    <property type="entry name" value="GroES-like"/>
    <property type="match status" value="1"/>
</dbReference>
<dbReference type="InterPro" id="IPR011032">
    <property type="entry name" value="GroES-like_sf"/>
</dbReference>
<comment type="similarity">
    <text evidence="2 6">Belongs to the zinc-containing alcohol dehydrogenase family.</text>
</comment>
<dbReference type="InterPro" id="IPR036291">
    <property type="entry name" value="NAD(P)-bd_dom_sf"/>
</dbReference>
<keyword evidence="9" id="KW-1185">Reference proteome</keyword>
<comment type="cofactor">
    <cofactor evidence="1 6">
        <name>Zn(2+)</name>
        <dbReference type="ChEBI" id="CHEBI:29105"/>
    </cofactor>
</comment>
<dbReference type="PROSITE" id="PS00059">
    <property type="entry name" value="ADH_ZINC"/>
    <property type="match status" value="1"/>
</dbReference>
<dbReference type="GO" id="GO:0004022">
    <property type="term" value="F:alcohol dehydrogenase (NAD+) activity"/>
    <property type="evidence" value="ECO:0007669"/>
    <property type="project" value="TreeGrafter"/>
</dbReference>
<dbReference type="AlphaFoldDB" id="A0A8H5CZE9"/>
<keyword evidence="4 6" id="KW-0862">Zinc</keyword>
<proteinExistence type="inferred from homology"/>
<dbReference type="InterPro" id="IPR002328">
    <property type="entry name" value="ADH_Zn_CS"/>
</dbReference>
<dbReference type="PANTHER" id="PTHR42940:SF8">
    <property type="entry name" value="VACUOLAR PROTEIN SORTING-ASSOCIATED PROTEIN 11"/>
    <property type="match status" value="1"/>
</dbReference>
<dbReference type="InterPro" id="IPR013149">
    <property type="entry name" value="ADH-like_C"/>
</dbReference>
<dbReference type="InterPro" id="IPR020843">
    <property type="entry name" value="ER"/>
</dbReference>
<dbReference type="Pfam" id="PF00107">
    <property type="entry name" value="ADH_zinc_N"/>
    <property type="match status" value="1"/>
</dbReference>
<feature type="domain" description="Enoyl reductase (ER)" evidence="7">
    <location>
        <begin position="17"/>
        <end position="345"/>
    </location>
</feature>
<sequence length="365" mass="39036">MMGSLPSTQTAALYRPGDVHLSIVHDYPVPKPGRGEVILKVLACGVCHTDTFLLSGATFDPRTYVLGHEVCGEVVAYGQGVDRDKIRMNQLYMSLIGDHNDHGVNGGPAIFNALGTGLDGGYEEYVKVREDLLVPVPPGVPPEVAAIAADAGITAYDAVANRAGLGPGTNAKVLMFGIGGVGHLGLQYAKHFGATVYACDIKPEARKLALELGATEAFSLLDLNNKITKESFRVDVVIDFVGINQTFQLGFNALKPNEVNFPSNPISVIVGVSPENFTLNSADLLATGAKILSTQYGSREDAVKALELFANGSVRAIVATEPLTNVNKIIDELRAFDVRGRKVVIPHGDHHGKVREFFHSLHQKS</sequence>
<evidence type="ECO:0000256" key="3">
    <source>
        <dbReference type="ARBA" id="ARBA00022723"/>
    </source>
</evidence>
<keyword evidence="3 6" id="KW-0479">Metal-binding</keyword>
<evidence type="ECO:0000256" key="4">
    <source>
        <dbReference type="ARBA" id="ARBA00022833"/>
    </source>
</evidence>
<evidence type="ECO:0000256" key="1">
    <source>
        <dbReference type="ARBA" id="ARBA00001947"/>
    </source>
</evidence>
<dbReference type="Gene3D" id="3.90.180.10">
    <property type="entry name" value="Medium-chain alcohol dehydrogenases, catalytic domain"/>
    <property type="match status" value="1"/>
</dbReference>
<dbReference type="EMBL" id="JAACJM010000073">
    <property type="protein sequence ID" value="KAF5350811.1"/>
    <property type="molecule type" value="Genomic_DNA"/>
</dbReference>
<dbReference type="SMART" id="SM00829">
    <property type="entry name" value="PKS_ER"/>
    <property type="match status" value="1"/>
</dbReference>
<dbReference type="Pfam" id="PF08240">
    <property type="entry name" value="ADH_N"/>
    <property type="match status" value="1"/>
</dbReference>
<evidence type="ECO:0000259" key="7">
    <source>
        <dbReference type="SMART" id="SM00829"/>
    </source>
</evidence>
<comment type="caution">
    <text evidence="8">The sequence shown here is derived from an EMBL/GenBank/DDBJ whole genome shotgun (WGS) entry which is preliminary data.</text>
</comment>
<dbReference type="InterPro" id="IPR013154">
    <property type="entry name" value="ADH-like_N"/>
</dbReference>
<evidence type="ECO:0000256" key="6">
    <source>
        <dbReference type="RuleBase" id="RU361277"/>
    </source>
</evidence>
<evidence type="ECO:0000313" key="9">
    <source>
        <dbReference type="Proteomes" id="UP000559256"/>
    </source>
</evidence>
<organism evidence="8 9">
    <name type="scientific">Tetrapyrgos nigripes</name>
    <dbReference type="NCBI Taxonomy" id="182062"/>
    <lineage>
        <taxon>Eukaryota</taxon>
        <taxon>Fungi</taxon>
        <taxon>Dikarya</taxon>
        <taxon>Basidiomycota</taxon>
        <taxon>Agaricomycotina</taxon>
        <taxon>Agaricomycetes</taxon>
        <taxon>Agaricomycetidae</taxon>
        <taxon>Agaricales</taxon>
        <taxon>Marasmiineae</taxon>
        <taxon>Marasmiaceae</taxon>
        <taxon>Tetrapyrgos</taxon>
    </lineage>
</organism>
<dbReference type="OrthoDB" id="1879366at2759"/>
<name>A0A8H5CZE9_9AGAR</name>
<protein>
    <recommendedName>
        <fullName evidence="7">Enoyl reductase (ER) domain-containing protein</fullName>
    </recommendedName>
</protein>
<gene>
    <name evidence="8" type="ORF">D9758_010404</name>
</gene>